<evidence type="ECO:0000313" key="1">
    <source>
        <dbReference type="EMBL" id="HJG15337.1"/>
    </source>
</evidence>
<accession>A0A921LJF3</accession>
<dbReference type="Proteomes" id="UP000759256">
    <property type="component" value="Unassembled WGS sequence"/>
</dbReference>
<dbReference type="EMBL" id="DYVK01000045">
    <property type="protein sequence ID" value="HJG15337.1"/>
    <property type="molecule type" value="Genomic_DNA"/>
</dbReference>
<protein>
    <submittedName>
        <fullName evidence="1">Uncharacterized protein</fullName>
    </submittedName>
</protein>
<comment type="caution">
    <text evidence="1">The sequence shown here is derived from an EMBL/GenBank/DDBJ whole genome shotgun (WGS) entry which is preliminary data.</text>
</comment>
<sequence length="73" mass="8279">MQIHNPGDTIHIPPQDILEDLLEQVDKLQTQVDELKRLQYNNSSNARDVFLYGCELAGSQYLDLEDHVGAEAI</sequence>
<proteinExistence type="predicted"/>
<organism evidence="1 2">
    <name type="scientific">Ligilactobacillus salivarius</name>
    <dbReference type="NCBI Taxonomy" id="1624"/>
    <lineage>
        <taxon>Bacteria</taxon>
        <taxon>Bacillati</taxon>
        <taxon>Bacillota</taxon>
        <taxon>Bacilli</taxon>
        <taxon>Lactobacillales</taxon>
        <taxon>Lactobacillaceae</taxon>
        <taxon>Ligilactobacillus</taxon>
    </lineage>
</organism>
<dbReference type="AlphaFoldDB" id="A0A921LJF3"/>
<reference evidence="1" key="2">
    <citation type="submission" date="2021-09" db="EMBL/GenBank/DDBJ databases">
        <authorList>
            <person name="Gilroy R."/>
        </authorList>
    </citation>
    <scope>NUCLEOTIDE SEQUENCE</scope>
    <source>
        <strain evidence="1">CHK189-29639</strain>
    </source>
</reference>
<reference evidence="1" key="1">
    <citation type="journal article" date="2021" name="PeerJ">
        <title>Extensive microbial diversity within the chicken gut microbiome revealed by metagenomics and culture.</title>
        <authorList>
            <person name="Gilroy R."/>
            <person name="Ravi A."/>
            <person name="Getino M."/>
            <person name="Pursley I."/>
            <person name="Horton D.L."/>
            <person name="Alikhan N.F."/>
            <person name="Baker D."/>
            <person name="Gharbi K."/>
            <person name="Hall N."/>
            <person name="Watson M."/>
            <person name="Adriaenssens E.M."/>
            <person name="Foster-Nyarko E."/>
            <person name="Jarju S."/>
            <person name="Secka A."/>
            <person name="Antonio M."/>
            <person name="Oren A."/>
            <person name="Chaudhuri R.R."/>
            <person name="La Ragione R."/>
            <person name="Hildebrand F."/>
            <person name="Pallen M.J."/>
        </authorList>
    </citation>
    <scope>NUCLEOTIDE SEQUENCE</scope>
    <source>
        <strain evidence="1">CHK189-29639</strain>
    </source>
</reference>
<gene>
    <name evidence="1" type="ORF">K8V06_04250</name>
</gene>
<evidence type="ECO:0000313" key="2">
    <source>
        <dbReference type="Proteomes" id="UP000759256"/>
    </source>
</evidence>
<name>A0A921LJF3_9LACO</name>